<name>C5LSU6_PERM5</name>
<dbReference type="GeneID" id="9050079"/>
<reference evidence="1 2" key="1">
    <citation type="submission" date="2008-07" db="EMBL/GenBank/DDBJ databases">
        <authorList>
            <person name="El-Sayed N."/>
            <person name="Caler E."/>
            <person name="Inman J."/>
            <person name="Amedeo P."/>
            <person name="Hass B."/>
            <person name="Wortman J."/>
        </authorList>
    </citation>
    <scope>NUCLEOTIDE SEQUENCE [LARGE SCALE GENOMIC DNA]</scope>
    <source>
        <strain evidence="2">ATCC 50983 / TXsc</strain>
    </source>
</reference>
<dbReference type="RefSeq" id="XP_002767619.1">
    <property type="nucleotide sequence ID" value="XM_002767573.1"/>
</dbReference>
<dbReference type="AlphaFoldDB" id="C5LSU6"/>
<keyword evidence="2" id="KW-1185">Reference proteome</keyword>
<dbReference type="Proteomes" id="UP000007800">
    <property type="component" value="Unassembled WGS sequence"/>
</dbReference>
<sequence length="53" mass="5991">MAQPRFARAMLEVQSSVSAIGRIRMVKIEEEKCYDLSTFIAIQEKLGGIARFT</sequence>
<accession>C5LSU6</accession>
<protein>
    <submittedName>
        <fullName evidence="1">Uncharacterized protein</fullName>
    </submittedName>
</protein>
<dbReference type="InParanoid" id="C5LSU6"/>
<evidence type="ECO:0000313" key="2">
    <source>
        <dbReference type="Proteomes" id="UP000007800"/>
    </source>
</evidence>
<organism evidence="2">
    <name type="scientific">Perkinsus marinus (strain ATCC 50983 / TXsc)</name>
    <dbReference type="NCBI Taxonomy" id="423536"/>
    <lineage>
        <taxon>Eukaryota</taxon>
        <taxon>Sar</taxon>
        <taxon>Alveolata</taxon>
        <taxon>Perkinsozoa</taxon>
        <taxon>Perkinsea</taxon>
        <taxon>Perkinsida</taxon>
        <taxon>Perkinsidae</taxon>
        <taxon>Perkinsus</taxon>
    </lineage>
</organism>
<gene>
    <name evidence="1" type="ORF">Pmar_PMAR017201</name>
</gene>
<evidence type="ECO:0000313" key="1">
    <source>
        <dbReference type="EMBL" id="EER00337.1"/>
    </source>
</evidence>
<proteinExistence type="predicted"/>
<dbReference type="EMBL" id="GG685191">
    <property type="protein sequence ID" value="EER00337.1"/>
    <property type="molecule type" value="Genomic_DNA"/>
</dbReference>